<feature type="region of interest" description="Disordered" evidence="3">
    <location>
        <begin position="419"/>
        <end position="441"/>
    </location>
</feature>
<evidence type="ECO:0000259" key="4">
    <source>
        <dbReference type="PROSITE" id="PS50001"/>
    </source>
</evidence>
<dbReference type="Pfam" id="PF00017">
    <property type="entry name" value="SH2"/>
    <property type="match status" value="1"/>
</dbReference>
<evidence type="ECO:0000313" key="5">
    <source>
        <dbReference type="EMBL" id="KAH0500726.1"/>
    </source>
</evidence>
<evidence type="ECO:0000256" key="3">
    <source>
        <dbReference type="SAM" id="MobiDB-lite"/>
    </source>
</evidence>
<feature type="domain" description="SH2" evidence="4">
    <location>
        <begin position="51"/>
        <end position="142"/>
    </location>
</feature>
<accession>A0A8J6FVH4</accession>
<evidence type="ECO:0000313" key="6">
    <source>
        <dbReference type="Proteomes" id="UP000710432"/>
    </source>
</evidence>
<dbReference type="SMART" id="SM00252">
    <property type="entry name" value="SH2"/>
    <property type="match status" value="1"/>
</dbReference>
<dbReference type="PANTHER" id="PTHR14388:SF6">
    <property type="entry name" value="SH2 DOMAIN-CONTAINING PROTEIN 7"/>
    <property type="match status" value="1"/>
</dbReference>
<dbReference type="InterPro" id="IPR036860">
    <property type="entry name" value="SH2_dom_sf"/>
</dbReference>
<dbReference type="Proteomes" id="UP000710432">
    <property type="component" value="Unassembled WGS sequence"/>
</dbReference>
<dbReference type="GO" id="GO:0005737">
    <property type="term" value="C:cytoplasm"/>
    <property type="evidence" value="ECO:0007669"/>
    <property type="project" value="TreeGrafter"/>
</dbReference>
<dbReference type="Gene3D" id="3.30.505.10">
    <property type="entry name" value="SH2 domain"/>
    <property type="match status" value="1"/>
</dbReference>
<organism evidence="5 6">
    <name type="scientific">Microtus ochrogaster</name>
    <name type="common">Prairie vole</name>
    <dbReference type="NCBI Taxonomy" id="79684"/>
    <lineage>
        <taxon>Eukaryota</taxon>
        <taxon>Metazoa</taxon>
        <taxon>Chordata</taxon>
        <taxon>Craniata</taxon>
        <taxon>Vertebrata</taxon>
        <taxon>Euteleostomi</taxon>
        <taxon>Mammalia</taxon>
        <taxon>Eutheria</taxon>
        <taxon>Euarchontoglires</taxon>
        <taxon>Glires</taxon>
        <taxon>Rodentia</taxon>
        <taxon>Myomorpha</taxon>
        <taxon>Muroidea</taxon>
        <taxon>Cricetidae</taxon>
        <taxon>Arvicolinae</taxon>
        <taxon>Microtus</taxon>
    </lineage>
</organism>
<dbReference type="InterPro" id="IPR000980">
    <property type="entry name" value="SH2"/>
</dbReference>
<dbReference type="PROSITE" id="PS50001">
    <property type="entry name" value="SH2"/>
    <property type="match status" value="1"/>
</dbReference>
<dbReference type="SUPFAM" id="SSF55550">
    <property type="entry name" value="SH2 domain"/>
    <property type="match status" value="1"/>
</dbReference>
<feature type="region of interest" description="Disordered" evidence="3">
    <location>
        <begin position="209"/>
        <end position="240"/>
    </location>
</feature>
<evidence type="ECO:0000256" key="1">
    <source>
        <dbReference type="ARBA" id="ARBA00022999"/>
    </source>
</evidence>
<dbReference type="InterPro" id="IPR035885">
    <property type="entry name" value="SH2D7_SH2"/>
</dbReference>
<comment type="caution">
    <text evidence="5">The sequence shown here is derived from an EMBL/GenBank/DDBJ whole genome shotgun (WGS) entry which is preliminary data.</text>
</comment>
<dbReference type="FunFam" id="3.30.505.10:FF:000059">
    <property type="entry name" value="hematopoietic SH2 domain-containing protein"/>
    <property type="match status" value="1"/>
</dbReference>
<protein>
    <submittedName>
        <fullName evidence="5">SH2 domain-containing protein 7</fullName>
    </submittedName>
</protein>
<gene>
    <name evidence="5" type="ORF">LTLLF_200225</name>
</gene>
<dbReference type="EMBL" id="JAATJU010027200">
    <property type="protein sequence ID" value="KAH0500726.1"/>
    <property type="molecule type" value="Genomic_DNA"/>
</dbReference>
<dbReference type="CDD" id="cd10417">
    <property type="entry name" value="SH2_SH2D7"/>
    <property type="match status" value="1"/>
</dbReference>
<dbReference type="PRINTS" id="PR00401">
    <property type="entry name" value="SH2DOMAIN"/>
</dbReference>
<dbReference type="AlphaFoldDB" id="A0A8J6FVH4"/>
<proteinExistence type="predicted"/>
<keyword evidence="1 2" id="KW-0727">SH2 domain</keyword>
<name>A0A8J6FVH4_MICOH</name>
<evidence type="ECO:0000256" key="2">
    <source>
        <dbReference type="PROSITE-ProRule" id="PRU00191"/>
    </source>
</evidence>
<feature type="region of interest" description="Disordered" evidence="3">
    <location>
        <begin position="267"/>
        <end position="303"/>
    </location>
</feature>
<sequence length="459" mass="50519">MEGGPEQLHLPKALGEKGDGQALAEIQELALKWFMETQAPSILQNGALPPWFHGFITRKQTEQLLRDKALGSFLVRLSDRAVGYILSYRGSDRCRHFVINQLQNRRYLVSGDTLSHRTLEELLHHYQEVQLEPFGETLATACPRLEENDLYDAVNTGLQQTSLGLENPAAMGFPIVVPEKATSPRLPAKPQISFLHTKKGLDVNPWTVSKEESAEAPTRGPPIPQRSPSLLDEPSAGPSDIIYADLKKTNQAQQGLGIDVSSRHRLAPAGSLACSPGRKPSRKLSDEDQNNPNNPEPAPCGVKTDQSAAMSYASLGFSLPPNSEVPGSRAATWRQGFLKLSHEAQSSSEASSTDTYQLAGTTGLRQEGKDRPGQGNTTYEQIPTFWHGTAKLPYPEFSSTYSQLLGPMDCGFEISGTSRVPEPGNNYEQIPASKNKDTGRVTKPDKFRRLFFTDKKHKF</sequence>
<dbReference type="PANTHER" id="PTHR14388">
    <property type="entry name" value="T CELL-SPECIFIC ADAPTER PROTEIN TSAD"/>
    <property type="match status" value="1"/>
</dbReference>
<reference evidence="5" key="1">
    <citation type="submission" date="2020-03" db="EMBL/GenBank/DDBJ databases">
        <title>Studies in the Genomics of Life Span.</title>
        <authorList>
            <person name="Glass D."/>
        </authorList>
    </citation>
    <scope>NUCLEOTIDE SEQUENCE</scope>
    <source>
        <strain evidence="5">LTLLF</strain>
        <tissue evidence="5">Muscle</tissue>
    </source>
</reference>